<dbReference type="SUPFAM" id="SSF53697">
    <property type="entry name" value="SIS domain"/>
    <property type="match status" value="1"/>
</dbReference>
<gene>
    <name evidence="5" type="ordered locus">Deide_3p01840</name>
</gene>
<evidence type="ECO:0000256" key="2">
    <source>
        <dbReference type="ARBA" id="ARBA00012916"/>
    </source>
</evidence>
<sequence>MILMNLTHECTGLQLIERERERQFRDALDTLDSNREMARQVAGSIRRTGQVLLLGMGASHHANLVATAALRALGIEAFAMPLSEALYVPLPERPRTVLLTSQSGGSVEAERYLHLGRQGEDYFGLTLNPDSLLACAVPCLVAAGGSEQGFAATRSYLLTLALHSTIAKALGDAQEDFRAVVKAAMSPDVTAAVDHLRLARSFVFSARGGLQGVAEVGALGILELAHVPAFALEGGQLRHGPMEAVKADLGMIFLRDAAHRELIDSLIRACQEAGVVPVVLDVSGEAPQPGRITISAGRHQGLAAAAALCEPLQKLLLAVAGQRVERVGEPVRSSKVTRTE</sequence>
<feature type="domain" description="SIS" evidence="4">
    <location>
        <begin position="192"/>
        <end position="330"/>
    </location>
</feature>
<dbReference type="KEGG" id="ddr:Deide_3p01840"/>
<name>C1D3Q1_DEIDV</name>
<protein>
    <recommendedName>
        <fullName evidence="3">Glutamine--fructose-6-phosphate aminotransferase [isomerizing]</fullName>
        <ecNumber evidence="2">2.6.1.16</ecNumber>
    </recommendedName>
</protein>
<geneLocation type="plasmid" evidence="6">
    <name>pDeide3</name>
</geneLocation>
<dbReference type="PANTHER" id="PTHR10937">
    <property type="entry name" value="GLUCOSAMINE--FRUCTOSE-6-PHOSPHATE AMINOTRANSFERASE, ISOMERIZING"/>
    <property type="match status" value="1"/>
</dbReference>
<dbReference type="AlphaFoldDB" id="C1D3Q1"/>
<evidence type="ECO:0000259" key="4">
    <source>
        <dbReference type="PROSITE" id="PS51464"/>
    </source>
</evidence>
<dbReference type="GO" id="GO:0004360">
    <property type="term" value="F:glutamine-fructose-6-phosphate transaminase (isomerizing) activity"/>
    <property type="evidence" value="ECO:0007669"/>
    <property type="project" value="UniProtKB-EC"/>
</dbReference>
<keyword evidence="6" id="KW-1185">Reference proteome</keyword>
<dbReference type="EC" id="2.6.1.16" evidence="2"/>
<dbReference type="GO" id="GO:0097367">
    <property type="term" value="F:carbohydrate derivative binding"/>
    <property type="evidence" value="ECO:0007669"/>
    <property type="project" value="InterPro"/>
</dbReference>
<dbReference type="GO" id="GO:0016853">
    <property type="term" value="F:isomerase activity"/>
    <property type="evidence" value="ECO:0007669"/>
    <property type="project" value="UniProtKB-KW"/>
</dbReference>
<evidence type="ECO:0000256" key="3">
    <source>
        <dbReference type="ARBA" id="ARBA00016090"/>
    </source>
</evidence>
<dbReference type="PROSITE" id="PS51464">
    <property type="entry name" value="SIS"/>
    <property type="match status" value="2"/>
</dbReference>
<dbReference type="GO" id="GO:0006487">
    <property type="term" value="P:protein N-linked glycosylation"/>
    <property type="evidence" value="ECO:0007669"/>
    <property type="project" value="TreeGrafter"/>
</dbReference>
<comment type="catalytic activity">
    <reaction evidence="1">
        <text>D-fructose 6-phosphate + L-glutamine = D-glucosamine 6-phosphate + L-glutamate</text>
        <dbReference type="Rhea" id="RHEA:13237"/>
        <dbReference type="ChEBI" id="CHEBI:29985"/>
        <dbReference type="ChEBI" id="CHEBI:58359"/>
        <dbReference type="ChEBI" id="CHEBI:58725"/>
        <dbReference type="ChEBI" id="CHEBI:61527"/>
        <dbReference type="EC" id="2.6.1.16"/>
    </reaction>
</comment>
<evidence type="ECO:0000256" key="1">
    <source>
        <dbReference type="ARBA" id="ARBA00001031"/>
    </source>
</evidence>
<dbReference type="GO" id="GO:0006002">
    <property type="term" value="P:fructose 6-phosphate metabolic process"/>
    <property type="evidence" value="ECO:0007669"/>
    <property type="project" value="TreeGrafter"/>
</dbReference>
<keyword evidence="5" id="KW-0413">Isomerase</keyword>
<dbReference type="InterPro" id="IPR046348">
    <property type="entry name" value="SIS_dom_sf"/>
</dbReference>
<dbReference type="OrthoDB" id="7874969at2"/>
<reference evidence="5 6" key="1">
    <citation type="journal article" date="2009" name="PLoS Genet.">
        <title>Alliance of proteomics and genomics to unravel the specificities of Sahara bacterium Deinococcus deserti.</title>
        <authorList>
            <person name="de Groot A."/>
            <person name="Dulermo R."/>
            <person name="Ortet P."/>
            <person name="Blanchard L."/>
            <person name="Guerin P."/>
            <person name="Fernandez B."/>
            <person name="Vacherie B."/>
            <person name="Dossat C."/>
            <person name="Jolivet E."/>
            <person name="Siguier P."/>
            <person name="Chandler M."/>
            <person name="Barakat M."/>
            <person name="Dedieu A."/>
            <person name="Barbe V."/>
            <person name="Heulin T."/>
            <person name="Sommer S."/>
            <person name="Achouak W."/>
            <person name="Armengaud J."/>
        </authorList>
    </citation>
    <scope>NUCLEOTIDE SEQUENCE [LARGE SCALE GENOMIC DNA]</scope>
    <source>
        <strain evidence="6">DSM 17065 / CIP 109153 / LMG 22923 / VCD115</strain>
        <plasmid evidence="6">pDeide3</plasmid>
    </source>
</reference>
<keyword evidence="5" id="KW-0614">Plasmid</keyword>
<dbReference type="EMBL" id="CP001117">
    <property type="protein sequence ID" value="ACO48130.1"/>
    <property type="molecule type" value="Genomic_DNA"/>
</dbReference>
<feature type="domain" description="SIS" evidence="4">
    <location>
        <begin position="41"/>
        <end position="176"/>
    </location>
</feature>
<dbReference type="Gene3D" id="3.40.50.10490">
    <property type="entry name" value="Glucose-6-phosphate isomerase like protein, domain 1"/>
    <property type="match status" value="2"/>
</dbReference>
<dbReference type="HOGENOM" id="CLU_068455_0_0_0"/>
<evidence type="ECO:0000313" key="6">
    <source>
        <dbReference type="Proteomes" id="UP000002208"/>
    </source>
</evidence>
<dbReference type="Proteomes" id="UP000002208">
    <property type="component" value="Plasmid 3"/>
</dbReference>
<dbReference type="PANTHER" id="PTHR10937:SF0">
    <property type="entry name" value="GLUTAMINE--FRUCTOSE-6-PHOSPHATE TRANSAMINASE (ISOMERIZING)"/>
    <property type="match status" value="1"/>
</dbReference>
<proteinExistence type="predicted"/>
<organism evidence="5 6">
    <name type="scientific">Deinococcus deserti (strain DSM 17065 / CIP 109153 / LMG 22923 / VCD115)</name>
    <dbReference type="NCBI Taxonomy" id="546414"/>
    <lineage>
        <taxon>Bacteria</taxon>
        <taxon>Thermotogati</taxon>
        <taxon>Deinococcota</taxon>
        <taxon>Deinococci</taxon>
        <taxon>Deinococcales</taxon>
        <taxon>Deinococcaceae</taxon>
        <taxon>Deinococcus</taxon>
    </lineage>
</organism>
<dbReference type="InterPro" id="IPR001347">
    <property type="entry name" value="SIS_dom"/>
</dbReference>
<dbReference type="GO" id="GO:0006047">
    <property type="term" value="P:UDP-N-acetylglucosamine metabolic process"/>
    <property type="evidence" value="ECO:0007669"/>
    <property type="project" value="TreeGrafter"/>
</dbReference>
<evidence type="ECO:0000313" key="5">
    <source>
        <dbReference type="EMBL" id="ACO48130.1"/>
    </source>
</evidence>
<accession>C1D3Q1</accession>